<dbReference type="GO" id="GO:0005886">
    <property type="term" value="C:plasma membrane"/>
    <property type="evidence" value="ECO:0007669"/>
    <property type="project" value="UniProtKB-SubCell"/>
</dbReference>
<keyword evidence="4 6" id="KW-1133">Transmembrane helix</keyword>
<evidence type="ECO:0000256" key="2">
    <source>
        <dbReference type="ARBA" id="ARBA00022475"/>
    </source>
</evidence>
<keyword evidence="5 6" id="KW-0472">Membrane</keyword>
<evidence type="ECO:0000259" key="7">
    <source>
        <dbReference type="Pfam" id="PF02743"/>
    </source>
</evidence>
<accession>A0A5J4KTQ9</accession>
<dbReference type="InterPro" id="IPR033479">
    <property type="entry name" value="dCache_1"/>
</dbReference>
<keyword evidence="2" id="KW-1003">Cell membrane</keyword>
<evidence type="ECO:0000313" key="8">
    <source>
        <dbReference type="EMBL" id="GER91285.1"/>
    </source>
</evidence>
<keyword evidence="3 6" id="KW-0812">Transmembrane</keyword>
<dbReference type="EMBL" id="BKZW01000003">
    <property type="protein sequence ID" value="GER91285.1"/>
    <property type="molecule type" value="Genomic_DNA"/>
</dbReference>
<organism evidence="8 9">
    <name type="scientific">Dictyobacter vulcani</name>
    <dbReference type="NCBI Taxonomy" id="2607529"/>
    <lineage>
        <taxon>Bacteria</taxon>
        <taxon>Bacillati</taxon>
        <taxon>Chloroflexota</taxon>
        <taxon>Ktedonobacteria</taxon>
        <taxon>Ktedonobacterales</taxon>
        <taxon>Dictyobacteraceae</taxon>
        <taxon>Dictyobacter</taxon>
    </lineage>
</organism>
<protein>
    <recommendedName>
        <fullName evidence="7">Cache domain-containing protein</fullName>
    </recommendedName>
</protein>
<evidence type="ECO:0000256" key="6">
    <source>
        <dbReference type="SAM" id="Phobius"/>
    </source>
</evidence>
<comment type="caution">
    <text evidence="8">The sequence shown here is derived from an EMBL/GenBank/DDBJ whole genome shotgun (WGS) entry which is preliminary data.</text>
</comment>
<proteinExistence type="predicted"/>
<comment type="subcellular location">
    <subcellularLocation>
        <location evidence="1">Cell membrane</location>
        <topology evidence="1">Multi-pass membrane protein</topology>
    </subcellularLocation>
</comment>
<sequence>MLKILERKITLQLLVFYGLFVIPLVLGGAELYFFQHDALQQSAQQADLSLAQALAQDAHTYVEGTAKEAWELAQSSAAVQLDRPQLDAQFSTSKRVHPEIGQYFVYDATGKLLFTYPQIDLNTRQLFSAVPVLQELQKSGKSFLLLRQSVQSAYTYTVAIAAPIIRGKQQLAGVVMLTVVQQQLQPHLLAVQQQFKQNGEMRIWIMDSQGASIVNTQGRLRISLYFSVCRNCVQR</sequence>
<keyword evidence="9" id="KW-1185">Reference proteome</keyword>
<dbReference type="Proteomes" id="UP000326912">
    <property type="component" value="Unassembled WGS sequence"/>
</dbReference>
<dbReference type="AlphaFoldDB" id="A0A5J4KTQ9"/>
<gene>
    <name evidence="8" type="ORF">KDW_54470</name>
</gene>
<evidence type="ECO:0000313" key="9">
    <source>
        <dbReference type="Proteomes" id="UP000326912"/>
    </source>
</evidence>
<dbReference type="CDD" id="cd18773">
    <property type="entry name" value="PDC1_HK_sensor"/>
    <property type="match status" value="1"/>
</dbReference>
<dbReference type="RefSeq" id="WP_151758936.1">
    <property type="nucleotide sequence ID" value="NZ_BKZW01000003.1"/>
</dbReference>
<evidence type="ECO:0000256" key="4">
    <source>
        <dbReference type="ARBA" id="ARBA00022989"/>
    </source>
</evidence>
<dbReference type="Gene3D" id="3.30.450.20">
    <property type="entry name" value="PAS domain"/>
    <property type="match status" value="1"/>
</dbReference>
<evidence type="ECO:0000256" key="3">
    <source>
        <dbReference type="ARBA" id="ARBA00022692"/>
    </source>
</evidence>
<evidence type="ECO:0000256" key="1">
    <source>
        <dbReference type="ARBA" id="ARBA00004651"/>
    </source>
</evidence>
<feature type="transmembrane region" description="Helical" evidence="6">
    <location>
        <begin position="12"/>
        <end position="34"/>
    </location>
</feature>
<feature type="domain" description="Cache" evidence="7">
    <location>
        <begin position="38"/>
        <end position="210"/>
    </location>
</feature>
<dbReference type="Pfam" id="PF02743">
    <property type="entry name" value="dCache_1"/>
    <property type="match status" value="1"/>
</dbReference>
<name>A0A5J4KTQ9_9CHLR</name>
<reference evidence="8 9" key="1">
    <citation type="submission" date="2019-10" db="EMBL/GenBank/DDBJ databases">
        <title>Dictyobacter vulcani sp. nov., within the class Ktedonobacteria, isolated from soil of volcanic Mt. Zao.</title>
        <authorList>
            <person name="Zheng Y."/>
            <person name="Wang C.M."/>
            <person name="Sakai Y."/>
            <person name="Abe K."/>
            <person name="Yokota A."/>
            <person name="Yabe S."/>
        </authorList>
    </citation>
    <scope>NUCLEOTIDE SEQUENCE [LARGE SCALE GENOMIC DNA]</scope>
    <source>
        <strain evidence="8 9">W12</strain>
    </source>
</reference>
<evidence type="ECO:0000256" key="5">
    <source>
        <dbReference type="ARBA" id="ARBA00023136"/>
    </source>
</evidence>